<dbReference type="EMBL" id="JBHRZT010000020">
    <property type="protein sequence ID" value="MFC3883084.1"/>
    <property type="molecule type" value="Genomic_DNA"/>
</dbReference>
<proteinExistence type="predicted"/>
<gene>
    <name evidence="4" type="ORF">ACFOU2_05975</name>
</gene>
<reference evidence="5" key="1">
    <citation type="journal article" date="2019" name="Int. J. Syst. Evol. Microbiol.">
        <title>The Global Catalogue of Microorganisms (GCM) 10K type strain sequencing project: providing services to taxonomists for standard genome sequencing and annotation.</title>
        <authorList>
            <consortium name="The Broad Institute Genomics Platform"/>
            <consortium name="The Broad Institute Genome Sequencing Center for Infectious Disease"/>
            <person name="Wu L."/>
            <person name="Ma J."/>
        </authorList>
    </citation>
    <scope>NUCLEOTIDE SEQUENCE [LARGE SCALE GENOMIC DNA]</scope>
    <source>
        <strain evidence="5">CCUG 61889</strain>
    </source>
</reference>
<dbReference type="InterPro" id="IPR011055">
    <property type="entry name" value="Dup_hybrid_motif"/>
</dbReference>
<sequence length="260" mass="29170">MNRRAEEIKKRIAERKKKQGTKPQDNPFSAYSILSDEERYGAEHMPVVEYSHSPADNQSPSLFQKEWLVFKFLTSVCLVLVVAILFKNSSPGLDQARQYVKHTMQTEFQFASVSNWYEDTFGQPLALLPATNEKKEAPAQPSQYAMPASGKVLESFEKNGQGIMIETGSQSSVEAMSEGIVVFAGKKEDSGKTVIIQHADGSETWYGQLEKINVSLYDFVDKGKAVGKVMQNQDGKTGKFYFAIKKGERFIDPNQVISFE</sequence>
<keyword evidence="2" id="KW-0812">Transmembrane</keyword>
<dbReference type="Proteomes" id="UP001595752">
    <property type="component" value="Unassembled WGS sequence"/>
</dbReference>
<keyword evidence="5" id="KW-1185">Reference proteome</keyword>
<feature type="compositionally biased region" description="Basic and acidic residues" evidence="1">
    <location>
        <begin position="1"/>
        <end position="11"/>
    </location>
</feature>
<accession>A0ABV8B0D5</accession>
<feature type="transmembrane region" description="Helical" evidence="2">
    <location>
        <begin position="68"/>
        <end position="86"/>
    </location>
</feature>
<dbReference type="CDD" id="cd12797">
    <property type="entry name" value="M23_peptidase"/>
    <property type="match status" value="1"/>
</dbReference>
<protein>
    <submittedName>
        <fullName evidence="4">Peptidoglycan DD-metalloendopeptidase family protein</fullName>
    </submittedName>
</protein>
<evidence type="ECO:0000256" key="1">
    <source>
        <dbReference type="SAM" id="MobiDB-lite"/>
    </source>
</evidence>
<organism evidence="4 5">
    <name type="scientific">Bacillus songklensis</name>
    <dbReference type="NCBI Taxonomy" id="1069116"/>
    <lineage>
        <taxon>Bacteria</taxon>
        <taxon>Bacillati</taxon>
        <taxon>Bacillota</taxon>
        <taxon>Bacilli</taxon>
        <taxon>Bacillales</taxon>
        <taxon>Bacillaceae</taxon>
        <taxon>Bacillus</taxon>
    </lineage>
</organism>
<dbReference type="InterPro" id="IPR016047">
    <property type="entry name" value="M23ase_b-sheet_dom"/>
</dbReference>
<evidence type="ECO:0000259" key="3">
    <source>
        <dbReference type="Pfam" id="PF01551"/>
    </source>
</evidence>
<dbReference type="SUPFAM" id="SSF51261">
    <property type="entry name" value="Duplicated hybrid motif"/>
    <property type="match status" value="1"/>
</dbReference>
<evidence type="ECO:0000313" key="5">
    <source>
        <dbReference type="Proteomes" id="UP001595752"/>
    </source>
</evidence>
<evidence type="ECO:0000256" key="2">
    <source>
        <dbReference type="SAM" id="Phobius"/>
    </source>
</evidence>
<dbReference type="PANTHER" id="PTHR21666:SF274">
    <property type="entry name" value="STAGE IV SPORULATION PROTEIN FA"/>
    <property type="match status" value="1"/>
</dbReference>
<dbReference type="InterPro" id="IPR050570">
    <property type="entry name" value="Cell_wall_metabolism_enzyme"/>
</dbReference>
<keyword evidence="2" id="KW-1133">Transmembrane helix</keyword>
<feature type="domain" description="M23ase beta-sheet core" evidence="3">
    <location>
        <begin position="161"/>
        <end position="253"/>
    </location>
</feature>
<dbReference type="PANTHER" id="PTHR21666">
    <property type="entry name" value="PEPTIDASE-RELATED"/>
    <property type="match status" value="1"/>
</dbReference>
<name>A0ABV8B0D5_9BACI</name>
<dbReference type="Pfam" id="PF01551">
    <property type="entry name" value="Peptidase_M23"/>
    <property type="match status" value="1"/>
</dbReference>
<dbReference type="Gene3D" id="2.70.70.10">
    <property type="entry name" value="Glucose Permease (Domain IIA)"/>
    <property type="match status" value="1"/>
</dbReference>
<feature type="region of interest" description="Disordered" evidence="1">
    <location>
        <begin position="1"/>
        <end position="30"/>
    </location>
</feature>
<dbReference type="RefSeq" id="WP_377913137.1">
    <property type="nucleotide sequence ID" value="NZ_JBHRZT010000020.1"/>
</dbReference>
<keyword evidence="2" id="KW-0472">Membrane</keyword>
<comment type="caution">
    <text evidence="4">The sequence shown here is derived from an EMBL/GenBank/DDBJ whole genome shotgun (WGS) entry which is preliminary data.</text>
</comment>
<evidence type="ECO:0000313" key="4">
    <source>
        <dbReference type="EMBL" id="MFC3883084.1"/>
    </source>
</evidence>